<dbReference type="RefSeq" id="WP_106667636.1">
    <property type="nucleotide sequence ID" value="NZ_PGGM01000022.1"/>
</dbReference>
<keyword evidence="3" id="KW-1185">Reference proteome</keyword>
<accession>A0A2P7AQP2</accession>
<proteinExistence type="predicted"/>
<gene>
    <name evidence="2" type="ORF">CU103_29645</name>
</gene>
<reference evidence="3" key="1">
    <citation type="submission" date="2017-11" db="EMBL/GenBank/DDBJ databases">
        <authorList>
            <person name="Kuznetsova I."/>
            <person name="Sazanova A."/>
            <person name="Chirak E."/>
            <person name="Safronova V."/>
            <person name="Willems A."/>
        </authorList>
    </citation>
    <scope>NUCLEOTIDE SEQUENCE [LARGE SCALE GENOMIC DNA]</scope>
    <source>
        <strain evidence="3">CCBAU 03422</strain>
    </source>
</reference>
<keyword evidence="1" id="KW-0732">Signal</keyword>
<dbReference type="AlphaFoldDB" id="A0A2P7AQP2"/>
<dbReference type="Proteomes" id="UP000241764">
    <property type="component" value="Unassembled WGS sequence"/>
</dbReference>
<name>A0A2P7AQP2_9HYPH</name>
<organism evidence="2 3">
    <name type="scientific">Phyllobacterium sophorae</name>
    <dbReference type="NCBI Taxonomy" id="1520277"/>
    <lineage>
        <taxon>Bacteria</taxon>
        <taxon>Pseudomonadati</taxon>
        <taxon>Pseudomonadota</taxon>
        <taxon>Alphaproteobacteria</taxon>
        <taxon>Hyphomicrobiales</taxon>
        <taxon>Phyllobacteriaceae</taxon>
        <taxon>Phyllobacterium</taxon>
    </lineage>
</organism>
<feature type="signal peptide" evidence="1">
    <location>
        <begin position="1"/>
        <end position="23"/>
    </location>
</feature>
<dbReference type="OrthoDB" id="6555107at2"/>
<protein>
    <recommendedName>
        <fullName evidence="4">Outer membrane protein beta-barrel domain-containing protein</fullName>
    </recommendedName>
</protein>
<evidence type="ECO:0000256" key="1">
    <source>
        <dbReference type="SAM" id="SignalP"/>
    </source>
</evidence>
<evidence type="ECO:0000313" key="2">
    <source>
        <dbReference type="EMBL" id="PSH56447.1"/>
    </source>
</evidence>
<dbReference type="EMBL" id="PGGM01000022">
    <property type="protein sequence ID" value="PSH56447.1"/>
    <property type="molecule type" value="Genomic_DNA"/>
</dbReference>
<dbReference type="Pfam" id="PF04338">
    <property type="entry name" value="DUF481"/>
    <property type="match status" value="1"/>
</dbReference>
<evidence type="ECO:0008006" key="4">
    <source>
        <dbReference type="Google" id="ProtNLM"/>
    </source>
</evidence>
<dbReference type="InterPro" id="IPR007433">
    <property type="entry name" value="DUF481"/>
</dbReference>
<feature type="chain" id="PRO_5015154720" description="Outer membrane protein beta-barrel domain-containing protein" evidence="1">
    <location>
        <begin position="24"/>
        <end position="262"/>
    </location>
</feature>
<comment type="caution">
    <text evidence="2">The sequence shown here is derived from an EMBL/GenBank/DDBJ whole genome shotgun (WGS) entry which is preliminary data.</text>
</comment>
<sequence>MKYSVSLISMVAAGLLAAGPVRAADIASPMAPELKQTEQDGWTFAVSPYFWAAGMSGDTGLFGLPTVHTDMDFGDILNDLDFAAMAIGEARYERYSIFGDIMYSKISSGSGTPRGIIADDVDVTSETFAGLLGAGYSVLQNDRGNLDLVAGLRVWHASTEISFSGGILDGVSREDSATWVDGLGGIRAKYSITDKVYFTGWGLVGGGGADVDWDVAGGIGYSFNEKISAVAGYRALGVDYSNDGFVMDIVEQGPIFGVVMHF</sequence>
<evidence type="ECO:0000313" key="3">
    <source>
        <dbReference type="Proteomes" id="UP000241764"/>
    </source>
</evidence>